<keyword evidence="3" id="KW-1185">Reference proteome</keyword>
<evidence type="ECO:0000256" key="1">
    <source>
        <dbReference type="SAM" id="MobiDB-lite"/>
    </source>
</evidence>
<dbReference type="Proteomes" id="UP000076858">
    <property type="component" value="Unassembled WGS sequence"/>
</dbReference>
<name>A0A162R2F7_9CRUS</name>
<evidence type="ECO:0000313" key="3">
    <source>
        <dbReference type="Proteomes" id="UP000076858"/>
    </source>
</evidence>
<organism evidence="2 3">
    <name type="scientific">Daphnia magna</name>
    <dbReference type="NCBI Taxonomy" id="35525"/>
    <lineage>
        <taxon>Eukaryota</taxon>
        <taxon>Metazoa</taxon>
        <taxon>Ecdysozoa</taxon>
        <taxon>Arthropoda</taxon>
        <taxon>Crustacea</taxon>
        <taxon>Branchiopoda</taxon>
        <taxon>Diplostraca</taxon>
        <taxon>Cladocera</taxon>
        <taxon>Anomopoda</taxon>
        <taxon>Daphniidae</taxon>
        <taxon>Daphnia</taxon>
    </lineage>
</organism>
<protein>
    <submittedName>
        <fullName evidence="2">Uncharacterized protein</fullName>
    </submittedName>
</protein>
<dbReference type="AlphaFoldDB" id="A0A162R2F7"/>
<evidence type="ECO:0000313" key="2">
    <source>
        <dbReference type="EMBL" id="KZS20170.1"/>
    </source>
</evidence>
<accession>A0A162R2F7</accession>
<dbReference type="EMBL" id="LRGB01000243">
    <property type="protein sequence ID" value="KZS20170.1"/>
    <property type="molecule type" value="Genomic_DNA"/>
</dbReference>
<feature type="compositionally biased region" description="Basic and acidic residues" evidence="1">
    <location>
        <begin position="75"/>
        <end position="88"/>
    </location>
</feature>
<feature type="region of interest" description="Disordered" evidence="1">
    <location>
        <begin position="60"/>
        <end position="88"/>
    </location>
</feature>
<reference evidence="2 3" key="1">
    <citation type="submission" date="2016-03" db="EMBL/GenBank/DDBJ databases">
        <title>EvidentialGene: Evidence-directed Construction of Genes on Genomes.</title>
        <authorList>
            <person name="Gilbert D.G."/>
            <person name="Choi J.-H."/>
            <person name="Mockaitis K."/>
            <person name="Colbourne J."/>
            <person name="Pfrender M."/>
        </authorList>
    </citation>
    <scope>NUCLEOTIDE SEQUENCE [LARGE SCALE GENOMIC DNA]</scope>
    <source>
        <strain evidence="2 3">Xinb3</strain>
        <tissue evidence="2">Complete organism</tissue>
    </source>
</reference>
<sequence length="88" mass="10059">MGSSNTRGFCIFPIRLRLNEMSIFFSFFKLYSNALNMALKRMWGHTETLEMDRLGEIKRGGGSWGKPAQSRRAGKINEKKGKERGVVM</sequence>
<gene>
    <name evidence="2" type="ORF">APZ42_013168</name>
</gene>
<comment type="caution">
    <text evidence="2">The sequence shown here is derived from an EMBL/GenBank/DDBJ whole genome shotgun (WGS) entry which is preliminary data.</text>
</comment>
<proteinExistence type="predicted"/>